<keyword evidence="10 15" id="KW-0812">Transmembrane</keyword>
<gene>
    <name evidence="16" type="ORF">F6R98_05610</name>
</gene>
<sequence length="776" mass="84947">MMQLLFFARRPWRYAFFSGLFGCLLFFAFGAHAIPQPSNMSTPKTGAAGLPPAGLATGSAPLASEKTNTLSLQELGAGNPIRLSGTTSGESIWFGTRTDEIVTRARLKLSFAYSPSLTANLSHIKVYVNEEVVDSIILPKEQTGGQQTREIDIDTRFLGNANKLRFQLVGHYTSECEDMMHTSIWASISNQSRLELTLQKLNMPNDLALLPAPFYDEHDNRRLTLPFVFATAPSTDTLRAAGVLASWFSANAGYRGAHFPVLSNQLPERYGVVFASNDNTPATIAGLTLTPVDSPTLKLIAHPNDPTAKLLLVLGRNDSDLKLAADALALGQAVLSGPTATVNSIDYPKRRLAYDAPNWLPVYRPVKFGELVKQPSELQIKGRDTGPIRINVRIPADLMIWQNEGVPVDIKYRYTPPVANDNSALNFSINENFIKSLLIHPSRELADHDNMLIPVRDDESQLNKNFTIPAFDVGSNNQLQLQFIFGDHKQGWCISGSVDSVMAAIDADSVLDFSNFLHYAALPNLAFFANSGFPFTKFADLAETTIILPATPNSDDIEAMLGLLGQMGQSTGFPALAYQLVLGDQTSGREDSDLLLIDTAARHPLLKSWNKNFPALTDKEHNLFAGNSQRAHYPYRLFDPGLPVTTPASSGKTSVSSSGALGMLTGFESPLHRGRSVVALIGNGSEGARHAVDALEDPGSIRYIRGDVAIMRGKTVESFQVGANYFTGNIPFWIWTWFHISRHPFLLASMGIGSGLFIAFVCYWALRRIAQKRLQG</sequence>
<evidence type="ECO:0000256" key="11">
    <source>
        <dbReference type="ARBA" id="ARBA00022916"/>
    </source>
</evidence>
<organism evidence="16 17">
    <name type="scientific">Candidatus Methylospira mobilis</name>
    <dbReference type="NCBI Taxonomy" id="1808979"/>
    <lineage>
        <taxon>Bacteria</taxon>
        <taxon>Pseudomonadati</taxon>
        <taxon>Pseudomonadota</taxon>
        <taxon>Gammaproteobacteria</taxon>
        <taxon>Methylococcales</taxon>
        <taxon>Methylococcaceae</taxon>
        <taxon>Candidatus Methylospira</taxon>
    </lineage>
</organism>
<comment type="function">
    <text evidence="1 15">Binds the cellulose synthase activator, bis-(3'-5') cyclic diguanylic acid (c-di-GMP).</text>
</comment>
<keyword evidence="12 15" id="KW-1133">Transmembrane helix</keyword>
<dbReference type="PANTHER" id="PTHR39083:SF1">
    <property type="entry name" value="CYCLIC DI-GMP-BINDING PROTEIN"/>
    <property type="match status" value="1"/>
</dbReference>
<keyword evidence="17" id="KW-1185">Reference proteome</keyword>
<keyword evidence="11 15" id="KW-0135">Cellulose biosynthesis</keyword>
<evidence type="ECO:0000256" key="7">
    <source>
        <dbReference type="ARBA" id="ARBA00022475"/>
    </source>
</evidence>
<dbReference type="OrthoDB" id="9806702at2"/>
<evidence type="ECO:0000256" key="8">
    <source>
        <dbReference type="ARBA" id="ARBA00022519"/>
    </source>
</evidence>
<keyword evidence="13 15" id="KW-0472">Membrane</keyword>
<comment type="similarity">
    <text evidence="4 15">Belongs to the AcsB/BcsB family.</text>
</comment>
<comment type="subunit">
    <text evidence="5 15">Tightly associated with the cellulose synthase catalytic subunit.</text>
</comment>
<evidence type="ECO:0000313" key="17">
    <source>
        <dbReference type="Proteomes" id="UP000325755"/>
    </source>
</evidence>
<dbReference type="EMBL" id="CP044205">
    <property type="protein sequence ID" value="QFY42174.1"/>
    <property type="molecule type" value="Genomic_DNA"/>
</dbReference>
<dbReference type="InterPro" id="IPR018513">
    <property type="entry name" value="Cell_synthase_bac"/>
</dbReference>
<keyword evidence="7 15" id="KW-1003">Cell membrane</keyword>
<dbReference type="PRINTS" id="PR01440">
    <property type="entry name" value="CELLSNTHASEB"/>
</dbReference>
<evidence type="ECO:0000256" key="10">
    <source>
        <dbReference type="ARBA" id="ARBA00022692"/>
    </source>
</evidence>
<evidence type="ECO:0000256" key="1">
    <source>
        <dbReference type="ARBA" id="ARBA00002057"/>
    </source>
</evidence>
<dbReference type="Proteomes" id="UP000325755">
    <property type="component" value="Chromosome"/>
</dbReference>
<evidence type="ECO:0000256" key="4">
    <source>
        <dbReference type="ARBA" id="ARBA00010714"/>
    </source>
</evidence>
<evidence type="ECO:0000256" key="9">
    <source>
        <dbReference type="ARBA" id="ARBA00022636"/>
    </source>
</evidence>
<comment type="pathway">
    <text evidence="3 15">Glycan metabolism; bacterial cellulose biosynthesis.</text>
</comment>
<reference evidence="16 17" key="1">
    <citation type="submission" date="2019-09" db="EMBL/GenBank/DDBJ databases">
        <title>Ecophysiology of the spiral-shaped methanotroph Methylospira mobilis as revealed by the complete genome sequence.</title>
        <authorList>
            <person name="Oshkin I.Y."/>
            <person name="Dedysh S.N."/>
            <person name="Miroshnikov K."/>
            <person name="Danilova O.V."/>
            <person name="Hakobyan A."/>
            <person name="Liesack W."/>
        </authorList>
    </citation>
    <scope>NUCLEOTIDE SEQUENCE [LARGE SCALE GENOMIC DNA]</scope>
    <source>
        <strain evidence="16 17">Shm1</strain>
    </source>
</reference>
<dbReference type="InParanoid" id="A0A5Q0BJ25"/>
<evidence type="ECO:0000256" key="12">
    <source>
        <dbReference type="ARBA" id="ARBA00022989"/>
    </source>
</evidence>
<dbReference type="KEGG" id="mmob:F6R98_05610"/>
<dbReference type="GO" id="GO:0006011">
    <property type="term" value="P:UDP-alpha-D-glucose metabolic process"/>
    <property type="evidence" value="ECO:0007669"/>
    <property type="project" value="InterPro"/>
</dbReference>
<evidence type="ECO:0000256" key="2">
    <source>
        <dbReference type="ARBA" id="ARBA00004377"/>
    </source>
</evidence>
<comment type="subcellular location">
    <subcellularLocation>
        <location evidence="2">Cell inner membrane</location>
        <topology evidence="2">Single-pass membrane protein</topology>
    </subcellularLocation>
</comment>
<evidence type="ECO:0000256" key="15">
    <source>
        <dbReference type="RuleBase" id="RU365021"/>
    </source>
</evidence>
<dbReference type="Gene3D" id="2.60.120.260">
    <property type="entry name" value="Galactose-binding domain-like"/>
    <property type="match status" value="2"/>
</dbReference>
<evidence type="ECO:0000256" key="3">
    <source>
        <dbReference type="ARBA" id="ARBA00005186"/>
    </source>
</evidence>
<dbReference type="NCBIfam" id="NF008323">
    <property type="entry name" value="PRK11114.1-1"/>
    <property type="match status" value="1"/>
</dbReference>
<evidence type="ECO:0000256" key="5">
    <source>
        <dbReference type="ARBA" id="ARBA00011437"/>
    </source>
</evidence>
<evidence type="ECO:0000256" key="13">
    <source>
        <dbReference type="ARBA" id="ARBA00023136"/>
    </source>
</evidence>
<dbReference type="FunCoup" id="A0A5Q0BJ25">
    <property type="interactions" value="20"/>
</dbReference>
<dbReference type="UniPathway" id="UPA00694"/>
<dbReference type="GO" id="GO:0030244">
    <property type="term" value="P:cellulose biosynthetic process"/>
    <property type="evidence" value="ECO:0007669"/>
    <property type="project" value="UniProtKB-KW"/>
</dbReference>
<dbReference type="InterPro" id="IPR003920">
    <property type="entry name" value="Cell_synth_B"/>
</dbReference>
<evidence type="ECO:0000313" key="16">
    <source>
        <dbReference type="EMBL" id="QFY42174.1"/>
    </source>
</evidence>
<feature type="transmembrane region" description="Helical" evidence="15">
    <location>
        <begin position="745"/>
        <end position="766"/>
    </location>
</feature>
<dbReference type="AlphaFoldDB" id="A0A5Q0BJ25"/>
<accession>A0A5Q0BJ25</accession>
<name>A0A5Q0BJ25_9GAMM</name>
<dbReference type="RefSeq" id="WP_153248156.1">
    <property type="nucleotide sequence ID" value="NZ_CP044205.1"/>
</dbReference>
<dbReference type="PANTHER" id="PTHR39083">
    <property type="entry name" value="CYCLIC DI-GMP-BINDING PROTEIN"/>
    <property type="match status" value="1"/>
</dbReference>
<evidence type="ECO:0000256" key="14">
    <source>
        <dbReference type="ARBA" id="ARBA00033444"/>
    </source>
</evidence>
<protein>
    <recommendedName>
        <fullName evidence="6 15">Cyclic di-GMP-binding protein</fullName>
    </recommendedName>
    <alternativeName>
        <fullName evidence="14 15">Cellulose synthase regulatory subunit</fullName>
    </alternativeName>
</protein>
<keyword evidence="8 15" id="KW-0997">Cell inner membrane</keyword>
<dbReference type="Pfam" id="PF03170">
    <property type="entry name" value="BcsB"/>
    <property type="match status" value="1"/>
</dbReference>
<keyword evidence="9 15" id="KW-0973">c-di-GMP</keyword>
<proteinExistence type="inferred from homology"/>
<dbReference type="GO" id="GO:0005886">
    <property type="term" value="C:plasma membrane"/>
    <property type="evidence" value="ECO:0007669"/>
    <property type="project" value="UniProtKB-SubCell"/>
</dbReference>
<evidence type="ECO:0000256" key="6">
    <source>
        <dbReference type="ARBA" id="ARBA00021844"/>
    </source>
</evidence>